<organism evidence="7 8">
    <name type="scientific">Cloeon dipterum</name>
    <dbReference type="NCBI Taxonomy" id="197152"/>
    <lineage>
        <taxon>Eukaryota</taxon>
        <taxon>Metazoa</taxon>
        <taxon>Ecdysozoa</taxon>
        <taxon>Arthropoda</taxon>
        <taxon>Hexapoda</taxon>
        <taxon>Insecta</taxon>
        <taxon>Pterygota</taxon>
        <taxon>Palaeoptera</taxon>
        <taxon>Ephemeroptera</taxon>
        <taxon>Pisciforma</taxon>
        <taxon>Baetidae</taxon>
        <taxon>Cloeon</taxon>
    </lineage>
</organism>
<dbReference type="EMBL" id="CADEPI010000003">
    <property type="protein sequence ID" value="CAB3360487.1"/>
    <property type="molecule type" value="Genomic_DNA"/>
</dbReference>
<feature type="transmembrane region" description="Helical" evidence="6">
    <location>
        <begin position="426"/>
        <end position="448"/>
    </location>
</feature>
<dbReference type="GO" id="GO:0015232">
    <property type="term" value="F:heme transmembrane transporter activity"/>
    <property type="evidence" value="ECO:0007669"/>
    <property type="project" value="TreeGrafter"/>
</dbReference>
<proteinExistence type="predicted"/>
<feature type="transmembrane region" description="Helical" evidence="6">
    <location>
        <begin position="390"/>
        <end position="414"/>
    </location>
</feature>
<feature type="transmembrane region" description="Helical" evidence="6">
    <location>
        <begin position="233"/>
        <end position="254"/>
    </location>
</feature>
<feature type="transmembrane region" description="Helical" evidence="6">
    <location>
        <begin position="286"/>
        <end position="314"/>
    </location>
</feature>
<dbReference type="OrthoDB" id="422206at2759"/>
<sequence>MAVNDQSVAKSAIQAKMAAQVEEQQQPKDLEEGKPPSGRGWQEGAVRWAVLLAVTGLVASVAAQEFTVQQHYNAFANLAAIKDDAAAANETISYKDLAIFVTQWALPPYVASLIALVAVLPILWIIEIKGVRVVVLALGLSASAGVLLKVAANFLGLPNLTIHTGQTLINLSRFALLPVSHRLCVAWFGPKCISLVCSVVFFCDSFGILIGFMTPHLMLWTYDNNFSQFTTHIVYPFLFMSMLPIAFSLGAFFINGEPKEAPSAAEKMRRKLETPDRSFVSFVKRLYALFAGDTNLLMDAIGFGLAYGIVMMMFHPIRLTVLFKIHEHSEDLDLPVSVVIAACGCLGAVVSGLVLDYTRRHQLLGQCAYSGFFAFHIALVVSVYSRSEFFIFFSYGSVSFFFSAYVPAALEYAAERSYPGLESSTSGVLLATGYLVAGVFTACFGTHFADPKDATLTGYIASALLLVGLVFSASLEDSFLRRHRADRQNSD</sequence>
<evidence type="ECO:0000256" key="2">
    <source>
        <dbReference type="ARBA" id="ARBA00022692"/>
    </source>
</evidence>
<evidence type="ECO:0000313" key="8">
    <source>
        <dbReference type="Proteomes" id="UP000494165"/>
    </source>
</evidence>
<dbReference type="GO" id="GO:0016020">
    <property type="term" value="C:membrane"/>
    <property type="evidence" value="ECO:0007669"/>
    <property type="project" value="UniProtKB-SubCell"/>
</dbReference>
<evidence type="ECO:0000256" key="4">
    <source>
        <dbReference type="ARBA" id="ARBA00023136"/>
    </source>
</evidence>
<evidence type="ECO:0000256" key="5">
    <source>
        <dbReference type="SAM" id="MobiDB-lite"/>
    </source>
</evidence>
<evidence type="ECO:0000313" key="7">
    <source>
        <dbReference type="EMBL" id="CAB3360487.1"/>
    </source>
</evidence>
<evidence type="ECO:0000256" key="6">
    <source>
        <dbReference type="SAM" id="Phobius"/>
    </source>
</evidence>
<feature type="compositionally biased region" description="Basic and acidic residues" evidence="5">
    <location>
        <begin position="25"/>
        <end position="34"/>
    </location>
</feature>
<gene>
    <name evidence="7" type="ORF">CLODIP_2_CD08858</name>
</gene>
<feature type="transmembrane region" description="Helical" evidence="6">
    <location>
        <begin position="106"/>
        <end position="126"/>
    </location>
</feature>
<evidence type="ECO:0008006" key="9">
    <source>
        <dbReference type="Google" id="ProtNLM"/>
    </source>
</evidence>
<feature type="transmembrane region" description="Helical" evidence="6">
    <location>
        <begin position="45"/>
        <end position="63"/>
    </location>
</feature>
<reference evidence="7 8" key="1">
    <citation type="submission" date="2020-04" db="EMBL/GenBank/DDBJ databases">
        <authorList>
            <person name="Alioto T."/>
            <person name="Alioto T."/>
            <person name="Gomez Garrido J."/>
        </authorList>
    </citation>
    <scope>NUCLEOTIDE SEQUENCE [LARGE SCALE GENOMIC DNA]</scope>
</reference>
<feature type="transmembrane region" description="Helical" evidence="6">
    <location>
        <begin position="454"/>
        <end position="475"/>
    </location>
</feature>
<feature type="transmembrane region" description="Helical" evidence="6">
    <location>
        <begin position="133"/>
        <end position="154"/>
    </location>
</feature>
<dbReference type="GO" id="GO:0020037">
    <property type="term" value="F:heme binding"/>
    <property type="evidence" value="ECO:0007669"/>
    <property type="project" value="TreeGrafter"/>
</dbReference>
<feature type="transmembrane region" description="Helical" evidence="6">
    <location>
        <begin position="192"/>
        <end position="213"/>
    </location>
</feature>
<dbReference type="PANTHER" id="PTHR10924:SF4">
    <property type="entry name" value="GH15861P"/>
    <property type="match status" value="1"/>
</dbReference>
<dbReference type="InterPro" id="IPR049680">
    <property type="entry name" value="FLVCR1-2_SLC49-like"/>
</dbReference>
<feature type="region of interest" description="Disordered" evidence="5">
    <location>
        <begin position="18"/>
        <end position="40"/>
    </location>
</feature>
<keyword evidence="8" id="KW-1185">Reference proteome</keyword>
<protein>
    <recommendedName>
        <fullName evidence="9">Major facilitator superfamily (MFS) profile domain-containing protein</fullName>
    </recommendedName>
</protein>
<dbReference type="AlphaFoldDB" id="A0A8S1BXI3"/>
<dbReference type="SUPFAM" id="SSF103473">
    <property type="entry name" value="MFS general substrate transporter"/>
    <property type="match status" value="1"/>
</dbReference>
<keyword evidence="3 6" id="KW-1133">Transmembrane helix</keyword>
<dbReference type="Proteomes" id="UP000494165">
    <property type="component" value="Unassembled WGS sequence"/>
</dbReference>
<name>A0A8S1BXI3_9INSE</name>
<keyword evidence="2 6" id="KW-0812">Transmembrane</keyword>
<dbReference type="InterPro" id="IPR036259">
    <property type="entry name" value="MFS_trans_sf"/>
</dbReference>
<dbReference type="GO" id="GO:0097037">
    <property type="term" value="P:heme export"/>
    <property type="evidence" value="ECO:0007669"/>
    <property type="project" value="TreeGrafter"/>
</dbReference>
<accession>A0A8S1BXI3</accession>
<evidence type="ECO:0000256" key="1">
    <source>
        <dbReference type="ARBA" id="ARBA00004141"/>
    </source>
</evidence>
<feature type="transmembrane region" description="Helical" evidence="6">
    <location>
        <begin position="367"/>
        <end position="384"/>
    </location>
</feature>
<comment type="subcellular location">
    <subcellularLocation>
        <location evidence="1">Membrane</location>
        <topology evidence="1">Multi-pass membrane protein</topology>
    </subcellularLocation>
</comment>
<evidence type="ECO:0000256" key="3">
    <source>
        <dbReference type="ARBA" id="ARBA00022989"/>
    </source>
</evidence>
<feature type="transmembrane region" description="Helical" evidence="6">
    <location>
        <begin position="334"/>
        <end position="355"/>
    </location>
</feature>
<keyword evidence="4 6" id="KW-0472">Membrane</keyword>
<comment type="caution">
    <text evidence="7">The sequence shown here is derived from an EMBL/GenBank/DDBJ whole genome shotgun (WGS) entry which is preliminary data.</text>
</comment>
<dbReference type="PANTHER" id="PTHR10924">
    <property type="entry name" value="MAJOR FACILITATOR SUPERFAMILY PROTEIN-RELATED"/>
    <property type="match status" value="1"/>
</dbReference>